<dbReference type="RefSeq" id="WP_259426038.1">
    <property type="nucleotide sequence ID" value="NZ_JANWTC010000001.1"/>
</dbReference>
<dbReference type="InterPro" id="IPR039422">
    <property type="entry name" value="MarR/SlyA-like"/>
</dbReference>
<dbReference type="InterPro" id="IPR036390">
    <property type="entry name" value="WH_DNA-bd_sf"/>
</dbReference>
<dbReference type="PROSITE" id="PS01117">
    <property type="entry name" value="HTH_MARR_1"/>
    <property type="match status" value="1"/>
</dbReference>
<dbReference type="PRINTS" id="PR00598">
    <property type="entry name" value="HTHMARR"/>
</dbReference>
<sequence length="184" mass="20782">MGDDAPPVPPADLDFWAMVRMAREMVPEKSPGADVEANQLIISLDRAARLVSMDVEEVIHRPRGHSWAIFRYLFALWVYGEMPSNQLATVTGMRRSQISNLTKQLEKEGLVTRRKSRNDGRAVVISLSEKGSEYISQAFHDHNAVESEWAGGLTEIERDLLIALLDKLMQSPRAKEVRAQIIDR</sequence>
<dbReference type="InterPro" id="IPR023187">
    <property type="entry name" value="Tscrpt_reg_MarR-type_CS"/>
</dbReference>
<dbReference type="Gene3D" id="1.10.10.10">
    <property type="entry name" value="Winged helix-like DNA-binding domain superfamily/Winged helix DNA-binding domain"/>
    <property type="match status" value="1"/>
</dbReference>
<keyword evidence="3" id="KW-0804">Transcription</keyword>
<dbReference type="EMBL" id="JANWTC010000001">
    <property type="protein sequence ID" value="MCS5478039.1"/>
    <property type="molecule type" value="Genomic_DNA"/>
</dbReference>
<dbReference type="SMART" id="SM00347">
    <property type="entry name" value="HTH_MARR"/>
    <property type="match status" value="1"/>
</dbReference>
<name>A0ABT2FVP6_9CORY</name>
<keyword evidence="2" id="KW-0238">DNA-binding</keyword>
<dbReference type="Proteomes" id="UP001205965">
    <property type="component" value="Unassembled WGS sequence"/>
</dbReference>
<dbReference type="InterPro" id="IPR000835">
    <property type="entry name" value="HTH_MarR-typ"/>
</dbReference>
<proteinExistence type="predicted"/>
<dbReference type="PANTHER" id="PTHR33164">
    <property type="entry name" value="TRANSCRIPTIONAL REGULATOR, MARR FAMILY"/>
    <property type="match status" value="1"/>
</dbReference>
<dbReference type="Pfam" id="PF01047">
    <property type="entry name" value="MarR"/>
    <property type="match status" value="1"/>
</dbReference>
<evidence type="ECO:0000256" key="3">
    <source>
        <dbReference type="ARBA" id="ARBA00023163"/>
    </source>
</evidence>
<evidence type="ECO:0000313" key="6">
    <source>
        <dbReference type="Proteomes" id="UP001205965"/>
    </source>
</evidence>
<organism evidence="5 6">
    <name type="scientific">Corynebacterium lemuris</name>
    <dbReference type="NCBI Taxonomy" id="1859292"/>
    <lineage>
        <taxon>Bacteria</taxon>
        <taxon>Bacillati</taxon>
        <taxon>Actinomycetota</taxon>
        <taxon>Actinomycetes</taxon>
        <taxon>Mycobacteriales</taxon>
        <taxon>Corynebacteriaceae</taxon>
        <taxon>Corynebacterium</taxon>
    </lineage>
</organism>
<accession>A0ABT2FVP6</accession>
<protein>
    <submittedName>
        <fullName evidence="5">MarR family winged helix-turn-helix transcriptional regulator</fullName>
    </submittedName>
</protein>
<gene>
    <name evidence="5" type="ORF">NYP18_00025</name>
</gene>
<dbReference type="PROSITE" id="PS50995">
    <property type="entry name" value="HTH_MARR_2"/>
    <property type="match status" value="1"/>
</dbReference>
<evidence type="ECO:0000259" key="4">
    <source>
        <dbReference type="PROSITE" id="PS50995"/>
    </source>
</evidence>
<evidence type="ECO:0000313" key="5">
    <source>
        <dbReference type="EMBL" id="MCS5478039.1"/>
    </source>
</evidence>
<comment type="caution">
    <text evidence="5">The sequence shown here is derived from an EMBL/GenBank/DDBJ whole genome shotgun (WGS) entry which is preliminary data.</text>
</comment>
<evidence type="ECO:0000256" key="2">
    <source>
        <dbReference type="ARBA" id="ARBA00023125"/>
    </source>
</evidence>
<dbReference type="SUPFAM" id="SSF46785">
    <property type="entry name" value="Winged helix' DNA-binding domain"/>
    <property type="match status" value="1"/>
</dbReference>
<keyword evidence="6" id="KW-1185">Reference proteome</keyword>
<keyword evidence="1" id="KW-0805">Transcription regulation</keyword>
<dbReference type="PANTHER" id="PTHR33164:SF56">
    <property type="entry name" value="HTH-TYPE TRANSCRIPTIONAL REGULATOR MHQR"/>
    <property type="match status" value="1"/>
</dbReference>
<dbReference type="InterPro" id="IPR036388">
    <property type="entry name" value="WH-like_DNA-bd_sf"/>
</dbReference>
<reference evidence="5 6" key="1">
    <citation type="submission" date="2022-08" db="EMBL/GenBank/DDBJ databases">
        <title>YIM 101645 draft genome.</title>
        <authorList>
            <person name="Chen X."/>
        </authorList>
    </citation>
    <scope>NUCLEOTIDE SEQUENCE [LARGE SCALE GENOMIC DNA]</scope>
    <source>
        <strain evidence="5 6">YIM 101645</strain>
    </source>
</reference>
<evidence type="ECO:0000256" key="1">
    <source>
        <dbReference type="ARBA" id="ARBA00023015"/>
    </source>
</evidence>
<feature type="domain" description="HTH marR-type" evidence="4">
    <location>
        <begin position="37"/>
        <end position="170"/>
    </location>
</feature>